<keyword evidence="2" id="KW-1185">Reference proteome</keyword>
<comment type="caution">
    <text evidence="1">The sequence shown here is derived from an EMBL/GenBank/DDBJ whole genome shotgun (WGS) entry which is preliminary data.</text>
</comment>
<dbReference type="AlphaFoldDB" id="A0A484G3D4"/>
<gene>
    <name evidence="1" type="ORF">Cob_v002454</name>
</gene>
<dbReference type="EMBL" id="AMCV02000004">
    <property type="protein sequence ID" value="TDZ24701.1"/>
    <property type="molecule type" value="Genomic_DNA"/>
</dbReference>
<sequence length="192" mass="22128">MIWRSAVPTRGSVVERIWDNSIMDYVLRRHVPVSTAVYACQESRAQLVYDSREPHGAREGQLEELCLTKADGRVVSRALFNPEQDTLLFYRAPPNIRDFANVQHLAMEWGLRPCWLQGHLHQGMALLQQFPALKTLTLLVKFKDLLEKKALREIRGWLAAAVDEARRDSPDWVPPEVRVVPRTSYWNGKARV</sequence>
<accession>A0A484G3D4</accession>
<reference evidence="2" key="1">
    <citation type="journal article" date="2013" name="New Phytol.">
        <title>Comparative genomic and transcriptomic analyses reveal the hemibiotrophic stage shift of Colletotrichum fungi.</title>
        <authorList>
            <person name="Gan P."/>
            <person name="Ikeda K."/>
            <person name="Irieda H."/>
            <person name="Narusaka M."/>
            <person name="O'Connell R.J."/>
            <person name="Narusaka Y."/>
            <person name="Takano Y."/>
            <person name="Kubo Y."/>
            <person name="Shirasu K."/>
        </authorList>
    </citation>
    <scope>NUCLEOTIDE SEQUENCE [LARGE SCALE GENOMIC DNA]</scope>
    <source>
        <strain evidence="2">104-T / ATCC 96160 / CBS 514.97 / LARS 414 / MAFF 240422</strain>
    </source>
</reference>
<evidence type="ECO:0000313" key="2">
    <source>
        <dbReference type="Proteomes" id="UP000014480"/>
    </source>
</evidence>
<organism evidence="1 2">
    <name type="scientific">Colletotrichum orbiculare (strain 104-T / ATCC 96160 / CBS 514.97 / LARS 414 / MAFF 240422)</name>
    <name type="common">Cucumber anthracnose fungus</name>
    <name type="synonym">Colletotrichum lagenarium</name>
    <dbReference type="NCBI Taxonomy" id="1213857"/>
    <lineage>
        <taxon>Eukaryota</taxon>
        <taxon>Fungi</taxon>
        <taxon>Dikarya</taxon>
        <taxon>Ascomycota</taxon>
        <taxon>Pezizomycotina</taxon>
        <taxon>Sordariomycetes</taxon>
        <taxon>Hypocreomycetidae</taxon>
        <taxon>Glomerellales</taxon>
        <taxon>Glomerellaceae</taxon>
        <taxon>Colletotrichum</taxon>
        <taxon>Colletotrichum orbiculare species complex</taxon>
    </lineage>
</organism>
<reference evidence="2" key="2">
    <citation type="journal article" date="2019" name="Mol. Plant Microbe Interact.">
        <title>Genome sequence resources for four phytopathogenic fungi from the Colletotrichum orbiculare species complex.</title>
        <authorList>
            <person name="Gan P."/>
            <person name="Tsushima A."/>
            <person name="Narusaka M."/>
            <person name="Narusaka Y."/>
            <person name="Takano Y."/>
            <person name="Kubo Y."/>
            <person name="Shirasu K."/>
        </authorList>
    </citation>
    <scope>GENOME REANNOTATION</scope>
    <source>
        <strain evidence="2">104-T / ATCC 96160 / CBS 514.97 / LARS 414 / MAFF 240422</strain>
    </source>
</reference>
<protein>
    <submittedName>
        <fullName evidence="1">Uncharacterized protein</fullName>
    </submittedName>
</protein>
<evidence type="ECO:0000313" key="1">
    <source>
        <dbReference type="EMBL" id="TDZ24701.1"/>
    </source>
</evidence>
<name>A0A484G3D4_COLOR</name>
<dbReference type="OrthoDB" id="3513892at2759"/>
<dbReference type="Proteomes" id="UP000014480">
    <property type="component" value="Unassembled WGS sequence"/>
</dbReference>
<proteinExistence type="predicted"/>